<name>A0AB39SAH9_9ACTN</name>
<protein>
    <submittedName>
        <fullName evidence="1">Uncharacterized protein</fullName>
    </submittedName>
</protein>
<proteinExistence type="predicted"/>
<dbReference type="AlphaFoldDB" id="A0AB39SAH9"/>
<dbReference type="EMBL" id="CP163440">
    <property type="protein sequence ID" value="XDQ62359.1"/>
    <property type="molecule type" value="Genomic_DNA"/>
</dbReference>
<organism evidence="1">
    <name type="scientific">Streptomyces sp. R35</name>
    <dbReference type="NCBI Taxonomy" id="3238630"/>
    <lineage>
        <taxon>Bacteria</taxon>
        <taxon>Bacillati</taxon>
        <taxon>Actinomycetota</taxon>
        <taxon>Actinomycetes</taxon>
        <taxon>Kitasatosporales</taxon>
        <taxon>Streptomycetaceae</taxon>
        <taxon>Streptomyces</taxon>
    </lineage>
</organism>
<sequence>MSELDERRIAELAKRPPQVLRGGASAKALTEARRVLEAQAVIGRQGLDGELRDE</sequence>
<dbReference type="RefSeq" id="WP_369258917.1">
    <property type="nucleotide sequence ID" value="NZ_CP163440.1"/>
</dbReference>
<gene>
    <name evidence="1" type="ORF">AB5J50_16895</name>
</gene>
<accession>A0AB39SAH9</accession>
<reference evidence="1" key="1">
    <citation type="submission" date="2024-07" db="EMBL/GenBank/DDBJ databases">
        <authorList>
            <person name="Yu S.T."/>
        </authorList>
    </citation>
    <scope>NUCLEOTIDE SEQUENCE</scope>
    <source>
        <strain evidence="1">R35</strain>
    </source>
</reference>
<evidence type="ECO:0000313" key="1">
    <source>
        <dbReference type="EMBL" id="XDQ62359.1"/>
    </source>
</evidence>